<dbReference type="PANTHER" id="PTHR30525">
    <property type="entry name" value="1-DEOXY-D-XYLULOSE 5-PHOSPHATE REDUCTOISOMERASE"/>
    <property type="match status" value="1"/>
</dbReference>
<proteinExistence type="inferred from homology"/>
<feature type="binding site" evidence="9">
    <location>
        <position position="121"/>
    </location>
    <ligand>
        <name>NADPH</name>
        <dbReference type="ChEBI" id="CHEBI:57783"/>
    </ligand>
</feature>
<dbReference type="AlphaFoldDB" id="A0A9D2PIQ2"/>
<dbReference type="SUPFAM" id="SSF55347">
    <property type="entry name" value="Glyceraldehyde-3-phosphate dehydrogenase-like, C-terminal domain"/>
    <property type="match status" value="1"/>
</dbReference>
<dbReference type="GO" id="GO:0030145">
    <property type="term" value="F:manganese ion binding"/>
    <property type="evidence" value="ECO:0007669"/>
    <property type="project" value="TreeGrafter"/>
</dbReference>
<evidence type="ECO:0000313" key="14">
    <source>
        <dbReference type="Proteomes" id="UP000823904"/>
    </source>
</evidence>
<comment type="function">
    <text evidence="9">Catalyzes the NADPH-dependent rearrangement and reduction of 1-deoxy-D-xylulose-5-phosphate (DXP) to 2-C-methyl-D-erythritol 4-phosphate (MEP).</text>
</comment>
<evidence type="ECO:0000256" key="4">
    <source>
        <dbReference type="ARBA" id="ARBA00022857"/>
    </source>
</evidence>
<evidence type="ECO:0000256" key="7">
    <source>
        <dbReference type="ARBA" id="ARBA00023229"/>
    </source>
</evidence>
<feature type="binding site" evidence="9">
    <location>
        <position position="214"/>
    </location>
    <ligand>
        <name>1-deoxy-D-xylulose 5-phosphate</name>
        <dbReference type="ChEBI" id="CHEBI:57792"/>
    </ligand>
</feature>
<dbReference type="InterPro" id="IPR013512">
    <property type="entry name" value="DXP_reductoisomerase_N"/>
</dbReference>
<protein>
    <recommendedName>
        <fullName evidence="9">1-deoxy-D-xylulose 5-phosphate reductoisomerase</fullName>
        <shortName evidence="9">DXP reductoisomerase</shortName>
        <ecNumber evidence="9">1.1.1.267</ecNumber>
    </recommendedName>
    <alternativeName>
        <fullName evidence="9">1-deoxyxylulose-5-phosphate reductoisomerase</fullName>
    </alternativeName>
    <alternativeName>
        <fullName evidence="9">2-C-methyl-D-erythritol 4-phosphate synthase</fullName>
    </alternativeName>
</protein>
<feature type="binding site" evidence="9">
    <location>
        <position position="218"/>
    </location>
    <ligand>
        <name>1-deoxy-D-xylulose 5-phosphate</name>
        <dbReference type="ChEBI" id="CHEBI:57792"/>
    </ligand>
</feature>
<feature type="binding site" evidence="9">
    <location>
        <position position="173"/>
    </location>
    <ligand>
        <name>1-deoxy-D-xylulose 5-phosphate</name>
        <dbReference type="ChEBI" id="CHEBI:57792"/>
    </ligand>
</feature>
<keyword evidence="6 9" id="KW-0464">Manganese</keyword>
<feature type="domain" description="1-deoxy-D-xylulose 5-phosphate reductoisomerase N-terminal" evidence="10">
    <location>
        <begin position="4"/>
        <end position="129"/>
    </location>
</feature>
<dbReference type="Pfam" id="PF13288">
    <property type="entry name" value="DXPR_C"/>
    <property type="match status" value="1"/>
</dbReference>
<feature type="binding site" evidence="9">
    <location>
        <position position="37"/>
    </location>
    <ligand>
        <name>NADPH</name>
        <dbReference type="ChEBI" id="CHEBI:57783"/>
    </ligand>
</feature>
<evidence type="ECO:0000256" key="2">
    <source>
        <dbReference type="ARBA" id="ARBA00006825"/>
    </source>
</evidence>
<feature type="binding site" evidence="9">
    <location>
        <position position="149"/>
    </location>
    <ligand>
        <name>Mn(2+)</name>
        <dbReference type="ChEBI" id="CHEBI:29035"/>
    </ligand>
</feature>
<dbReference type="FunFam" id="3.40.50.720:FF:000045">
    <property type="entry name" value="1-deoxy-D-xylulose 5-phosphate reductoisomerase"/>
    <property type="match status" value="1"/>
</dbReference>
<evidence type="ECO:0000259" key="11">
    <source>
        <dbReference type="Pfam" id="PF08436"/>
    </source>
</evidence>
<dbReference type="SUPFAM" id="SSF51735">
    <property type="entry name" value="NAD(P)-binding Rossmann-fold domains"/>
    <property type="match status" value="1"/>
</dbReference>
<keyword evidence="5 9" id="KW-0560">Oxidoreductase</keyword>
<comment type="caution">
    <text evidence="13">The sequence shown here is derived from an EMBL/GenBank/DDBJ whole genome shotgun (WGS) entry which is preliminary data.</text>
</comment>
<dbReference type="GO" id="GO:0051484">
    <property type="term" value="P:isopentenyl diphosphate biosynthetic process, methylerythritol 4-phosphate pathway involved in terpenoid biosynthetic process"/>
    <property type="evidence" value="ECO:0007669"/>
    <property type="project" value="TreeGrafter"/>
</dbReference>
<feature type="binding site" evidence="9">
    <location>
        <position position="12"/>
    </location>
    <ligand>
        <name>NADPH</name>
        <dbReference type="ChEBI" id="CHEBI:57783"/>
    </ligand>
</feature>
<evidence type="ECO:0000256" key="6">
    <source>
        <dbReference type="ARBA" id="ARBA00023211"/>
    </source>
</evidence>
<feature type="binding site" evidence="9">
    <location>
        <position position="218"/>
    </location>
    <ligand>
        <name>Mn(2+)</name>
        <dbReference type="ChEBI" id="CHEBI:29035"/>
    </ligand>
</feature>
<feature type="binding site" evidence="9">
    <location>
        <position position="147"/>
    </location>
    <ligand>
        <name>Mn(2+)</name>
        <dbReference type="ChEBI" id="CHEBI:29035"/>
    </ligand>
</feature>
<dbReference type="EC" id="1.1.1.267" evidence="9"/>
<comment type="catalytic activity">
    <reaction evidence="8">
        <text>2-C-methyl-D-erythritol 4-phosphate + NADP(+) = 1-deoxy-D-xylulose 5-phosphate + NADPH + H(+)</text>
        <dbReference type="Rhea" id="RHEA:13717"/>
        <dbReference type="ChEBI" id="CHEBI:15378"/>
        <dbReference type="ChEBI" id="CHEBI:57783"/>
        <dbReference type="ChEBI" id="CHEBI:57792"/>
        <dbReference type="ChEBI" id="CHEBI:58262"/>
        <dbReference type="ChEBI" id="CHEBI:58349"/>
        <dbReference type="EC" id="1.1.1.267"/>
    </reaction>
    <physiologicalReaction direction="right-to-left" evidence="8">
        <dbReference type="Rhea" id="RHEA:13719"/>
    </physiologicalReaction>
</comment>
<feature type="binding site" evidence="9">
    <location>
        <position position="11"/>
    </location>
    <ligand>
        <name>NADPH</name>
        <dbReference type="ChEBI" id="CHEBI:57783"/>
    </ligand>
</feature>
<dbReference type="HAMAP" id="MF_00183">
    <property type="entry name" value="DXP_reductoisom"/>
    <property type="match status" value="1"/>
</dbReference>
<dbReference type="PANTHER" id="PTHR30525:SF0">
    <property type="entry name" value="1-DEOXY-D-XYLULOSE 5-PHOSPHATE REDUCTOISOMERASE, CHLOROPLASTIC"/>
    <property type="match status" value="1"/>
</dbReference>
<feature type="binding site" evidence="9">
    <location>
        <position position="149"/>
    </location>
    <ligand>
        <name>1-deoxy-D-xylulose 5-phosphate</name>
        <dbReference type="ChEBI" id="CHEBI:57792"/>
    </ligand>
</feature>
<dbReference type="NCBIfam" id="TIGR00243">
    <property type="entry name" value="Dxr"/>
    <property type="match status" value="1"/>
</dbReference>
<evidence type="ECO:0000256" key="3">
    <source>
        <dbReference type="ARBA" id="ARBA00022723"/>
    </source>
</evidence>
<dbReference type="Gene3D" id="3.40.50.720">
    <property type="entry name" value="NAD(P)-binding Rossmann-like Domain"/>
    <property type="match status" value="1"/>
</dbReference>
<sequence>MKYLSIIGSTGSIGTQTLEIVRSNKDLGVTALAAGKNIDLLEQQIREFSPKIAAVYDEQKAAELKIRVRDLDVSIVSGMDGLLEAAGEPSCSIVVTAIVGMIGIRPTIAAMQAGKDIALANKETLVTAGHIIMPMADELGVKIYPVDSEHSAIFQCLQSGEKKDLDSLIITASGGPFRSKTKKELEDVTVEDALKHPNWSMGKKITIDSATLVNKGLEVMEARWLFDVDFDHIHVVVQPQSVIHSMIQYKDGSVIAQLGTPDMKLPIQYALFYPEHRPLAGERLDFAALKEISFFKPPEDVLKGLPLACKAGRIGGSMPTVFNAANEKAVALFLDRKIRFLDIYEIIENAMDAHTIIENPSLEQVLETEQWVYEHIESR</sequence>
<feature type="domain" description="DXP reductoisomerase C-terminal" evidence="12">
    <location>
        <begin position="258"/>
        <end position="373"/>
    </location>
</feature>
<comment type="similarity">
    <text evidence="2 9">Belongs to the DXR family.</text>
</comment>
<dbReference type="Gene3D" id="1.10.1740.10">
    <property type="match status" value="1"/>
</dbReference>
<comment type="pathway">
    <text evidence="1 9">Isoprenoid biosynthesis; isopentenyl diphosphate biosynthesis via DXP pathway; isopentenyl diphosphate from 1-deoxy-D-xylulose 5-phosphate: step 1/6.</text>
</comment>
<feature type="binding site" evidence="9">
    <location>
        <position position="122"/>
    </location>
    <ligand>
        <name>1-deoxy-D-xylulose 5-phosphate</name>
        <dbReference type="ChEBI" id="CHEBI:57792"/>
    </ligand>
</feature>
<dbReference type="InterPro" id="IPR013644">
    <property type="entry name" value="DXP_reductoisomerase_C"/>
</dbReference>
<feature type="domain" description="1-deoxy-D-xylulose 5-phosphate reductoisomerase C-terminal" evidence="11">
    <location>
        <begin position="143"/>
        <end position="226"/>
    </location>
</feature>
<dbReference type="Pfam" id="PF08436">
    <property type="entry name" value="DXP_redisom_C"/>
    <property type="match status" value="1"/>
</dbReference>
<name>A0A9D2PIQ2_9FIRM</name>
<reference evidence="13" key="1">
    <citation type="journal article" date="2021" name="PeerJ">
        <title>Extensive microbial diversity within the chicken gut microbiome revealed by metagenomics and culture.</title>
        <authorList>
            <person name="Gilroy R."/>
            <person name="Ravi A."/>
            <person name="Getino M."/>
            <person name="Pursley I."/>
            <person name="Horton D.L."/>
            <person name="Alikhan N.F."/>
            <person name="Baker D."/>
            <person name="Gharbi K."/>
            <person name="Hall N."/>
            <person name="Watson M."/>
            <person name="Adriaenssens E.M."/>
            <person name="Foster-Nyarko E."/>
            <person name="Jarju S."/>
            <person name="Secka A."/>
            <person name="Antonio M."/>
            <person name="Oren A."/>
            <person name="Chaudhuri R.R."/>
            <person name="La Ragione R."/>
            <person name="Hildebrand F."/>
            <person name="Pallen M.J."/>
        </authorList>
    </citation>
    <scope>NUCLEOTIDE SEQUENCE</scope>
    <source>
        <strain evidence="13">ChiSjej3B21-8574</strain>
    </source>
</reference>
<gene>
    <name evidence="9" type="primary">dxr</name>
    <name evidence="13" type="ORF">H9754_13280</name>
</gene>
<comment type="cofactor">
    <cofactor evidence="9">
        <name>Mg(2+)</name>
        <dbReference type="ChEBI" id="CHEBI:18420"/>
    </cofactor>
    <cofactor evidence="9">
        <name>Mn(2+)</name>
        <dbReference type="ChEBI" id="CHEBI:29035"/>
    </cofactor>
</comment>
<dbReference type="InterPro" id="IPR003821">
    <property type="entry name" value="DXP_reductoisomerase"/>
</dbReference>
<evidence type="ECO:0000259" key="10">
    <source>
        <dbReference type="Pfam" id="PF02670"/>
    </source>
</evidence>
<dbReference type="Proteomes" id="UP000823904">
    <property type="component" value="Unassembled WGS sequence"/>
</dbReference>
<keyword evidence="9" id="KW-0460">Magnesium</keyword>
<feature type="binding site" evidence="9">
    <location>
        <position position="148"/>
    </location>
    <ligand>
        <name>1-deoxy-D-xylulose 5-phosphate</name>
        <dbReference type="ChEBI" id="CHEBI:57792"/>
    </ligand>
</feature>
<dbReference type="InterPro" id="IPR026877">
    <property type="entry name" value="DXPR_C"/>
</dbReference>
<evidence type="ECO:0000256" key="9">
    <source>
        <dbReference type="HAMAP-Rule" id="MF_00183"/>
    </source>
</evidence>
<dbReference type="EMBL" id="DWWD01000048">
    <property type="protein sequence ID" value="HJC51520.1"/>
    <property type="molecule type" value="Genomic_DNA"/>
</dbReference>
<dbReference type="InterPro" id="IPR036169">
    <property type="entry name" value="DXPR_C_sf"/>
</dbReference>
<dbReference type="Pfam" id="PF02670">
    <property type="entry name" value="DXP_reductoisom"/>
    <property type="match status" value="1"/>
</dbReference>
<evidence type="ECO:0000256" key="8">
    <source>
        <dbReference type="ARBA" id="ARBA00048543"/>
    </source>
</evidence>
<reference evidence="13" key="2">
    <citation type="submission" date="2021-04" db="EMBL/GenBank/DDBJ databases">
        <authorList>
            <person name="Gilroy R."/>
        </authorList>
    </citation>
    <scope>NUCLEOTIDE SEQUENCE</scope>
    <source>
        <strain evidence="13">ChiSjej3B21-8574</strain>
    </source>
</reference>
<feature type="binding site" evidence="9">
    <location>
        <position position="196"/>
    </location>
    <ligand>
        <name>1-deoxy-D-xylulose 5-phosphate</name>
        <dbReference type="ChEBI" id="CHEBI:57792"/>
    </ligand>
</feature>
<feature type="binding site" evidence="9">
    <location>
        <position position="215"/>
    </location>
    <ligand>
        <name>1-deoxy-D-xylulose 5-phosphate</name>
        <dbReference type="ChEBI" id="CHEBI:57792"/>
    </ligand>
</feature>
<feature type="binding site" evidence="9">
    <location>
        <position position="36"/>
    </location>
    <ligand>
        <name>NADPH</name>
        <dbReference type="ChEBI" id="CHEBI:57783"/>
    </ligand>
</feature>
<organism evidence="13 14">
    <name type="scientific">Candidatus Anaerostipes avistercoris</name>
    <dbReference type="NCBI Taxonomy" id="2838462"/>
    <lineage>
        <taxon>Bacteria</taxon>
        <taxon>Bacillati</taxon>
        <taxon>Bacillota</taxon>
        <taxon>Clostridia</taxon>
        <taxon>Lachnospirales</taxon>
        <taxon>Lachnospiraceae</taxon>
        <taxon>Anaerostipes</taxon>
    </lineage>
</organism>
<feature type="binding site" evidence="9">
    <location>
        <position position="10"/>
    </location>
    <ligand>
        <name>NADPH</name>
        <dbReference type="ChEBI" id="CHEBI:57783"/>
    </ligand>
</feature>
<dbReference type="SUPFAM" id="SSF69055">
    <property type="entry name" value="1-deoxy-D-xylulose-5-phosphate reductoisomerase, C-terminal domain"/>
    <property type="match status" value="1"/>
</dbReference>
<evidence type="ECO:0000256" key="1">
    <source>
        <dbReference type="ARBA" id="ARBA00005094"/>
    </source>
</evidence>
<keyword evidence="3 9" id="KW-0479">Metal-binding</keyword>
<accession>A0A9D2PIQ2</accession>
<feature type="binding site" evidence="9">
    <location>
        <position position="13"/>
    </location>
    <ligand>
        <name>NADPH</name>
        <dbReference type="ChEBI" id="CHEBI:57783"/>
    </ligand>
</feature>
<feature type="binding site" evidence="9">
    <location>
        <position position="123"/>
    </location>
    <ligand>
        <name>NADPH</name>
        <dbReference type="ChEBI" id="CHEBI:57783"/>
    </ligand>
</feature>
<feature type="binding site" evidence="9">
    <location>
        <position position="209"/>
    </location>
    <ligand>
        <name>1-deoxy-D-xylulose 5-phosphate</name>
        <dbReference type="ChEBI" id="CHEBI:57792"/>
    </ligand>
</feature>
<feature type="binding site" evidence="9">
    <location>
        <position position="202"/>
    </location>
    <ligand>
        <name>NADPH</name>
        <dbReference type="ChEBI" id="CHEBI:57783"/>
    </ligand>
</feature>
<feature type="binding site" evidence="9">
    <location>
        <position position="35"/>
    </location>
    <ligand>
        <name>NADPH</name>
        <dbReference type="ChEBI" id="CHEBI:57783"/>
    </ligand>
</feature>
<keyword evidence="4 9" id="KW-0521">NADP</keyword>
<keyword evidence="7 9" id="KW-0414">Isoprene biosynthesis</keyword>
<evidence type="ECO:0000259" key="12">
    <source>
        <dbReference type="Pfam" id="PF13288"/>
    </source>
</evidence>
<evidence type="ECO:0000256" key="5">
    <source>
        <dbReference type="ARBA" id="ARBA00023002"/>
    </source>
</evidence>
<evidence type="ECO:0000313" key="13">
    <source>
        <dbReference type="EMBL" id="HJC51520.1"/>
    </source>
</evidence>
<dbReference type="GO" id="GO:0030604">
    <property type="term" value="F:1-deoxy-D-xylulose-5-phosphate reductoisomerase activity"/>
    <property type="evidence" value="ECO:0007669"/>
    <property type="project" value="UniProtKB-UniRule"/>
</dbReference>
<dbReference type="NCBIfam" id="NF009114">
    <property type="entry name" value="PRK12464.1"/>
    <property type="match status" value="1"/>
</dbReference>
<dbReference type="InterPro" id="IPR036291">
    <property type="entry name" value="NAD(P)-bd_dom_sf"/>
</dbReference>
<dbReference type="GO" id="GO:0070402">
    <property type="term" value="F:NADPH binding"/>
    <property type="evidence" value="ECO:0007669"/>
    <property type="project" value="InterPro"/>
</dbReference>
<dbReference type="PIRSF" id="PIRSF006205">
    <property type="entry name" value="Dxp_reductismrs"/>
    <property type="match status" value="1"/>
</dbReference>